<evidence type="ECO:0000313" key="2">
    <source>
        <dbReference type="Proteomes" id="UP001208689"/>
    </source>
</evidence>
<dbReference type="Proteomes" id="UP001208689">
    <property type="component" value="Chromosome"/>
</dbReference>
<dbReference type="EMBL" id="CP104013">
    <property type="protein sequence ID" value="UYP48131.1"/>
    <property type="molecule type" value="Genomic_DNA"/>
</dbReference>
<sequence>MGIEISEKTNTGTIDNLEEITEKSCEICENKDLKCHLCDEFSEFYNFSIITEGIEKI</sequence>
<accession>A0ABY6HX79</accession>
<protein>
    <submittedName>
        <fullName evidence="1">Uncharacterized protein</fullName>
    </submittedName>
</protein>
<proteinExistence type="predicted"/>
<keyword evidence="2" id="KW-1185">Reference proteome</keyword>
<reference evidence="1" key="1">
    <citation type="submission" date="2022-09" db="EMBL/GenBank/DDBJ databases">
        <title>Actin cytoskeleton and complex cell architecture in an #Asgard archaeon.</title>
        <authorList>
            <person name="Ponce Toledo R.I."/>
            <person name="Schleper C."/>
            <person name="Rodrigues Oliveira T."/>
            <person name="Wollweber F."/>
            <person name="Xu J."/>
            <person name="Rittmann S."/>
            <person name="Klingl A."/>
            <person name="Pilhofer M."/>
        </authorList>
    </citation>
    <scope>NUCLEOTIDE SEQUENCE</scope>
    <source>
        <strain evidence="1">B-35</strain>
    </source>
</reference>
<organism evidence="1 2">
    <name type="scientific">Candidatus Lokiarchaeum ossiferum</name>
    <dbReference type="NCBI Taxonomy" id="2951803"/>
    <lineage>
        <taxon>Archaea</taxon>
        <taxon>Promethearchaeati</taxon>
        <taxon>Promethearchaeota</taxon>
        <taxon>Promethearchaeia</taxon>
        <taxon>Promethearchaeales</taxon>
        <taxon>Promethearchaeaceae</taxon>
        <taxon>Candidatus Lokiarchaeum</taxon>
    </lineage>
</organism>
<evidence type="ECO:0000313" key="1">
    <source>
        <dbReference type="EMBL" id="UYP48131.1"/>
    </source>
</evidence>
<gene>
    <name evidence="1" type="ORF">NEF87_004416</name>
</gene>
<name>A0ABY6HX79_9ARCH</name>